<keyword evidence="2" id="KW-1185">Reference proteome</keyword>
<reference evidence="2" key="1">
    <citation type="submission" date="2015-07" db="EMBL/GenBank/DDBJ databases">
        <title>Lactobacillus ginsenosidimutans/EMML 3141/ whole genome sequencing.</title>
        <authorList>
            <person name="Kim M.K."/>
            <person name="Im W.-T."/>
            <person name="Srinivasan S."/>
            <person name="Lee J.-J."/>
        </authorList>
    </citation>
    <scope>NUCLEOTIDE SEQUENCE [LARGE SCALE GENOMIC DNA]</scope>
    <source>
        <strain evidence="2">EMML 3041</strain>
    </source>
</reference>
<dbReference type="Proteomes" id="UP000036106">
    <property type="component" value="Chromosome"/>
</dbReference>
<dbReference type="KEGG" id="lgn:ABM34_04150"/>
<evidence type="ECO:0000313" key="1">
    <source>
        <dbReference type="EMBL" id="AKP66833.1"/>
    </source>
</evidence>
<dbReference type="RefSeq" id="WP_048703659.1">
    <property type="nucleotide sequence ID" value="NZ_CP012034.1"/>
</dbReference>
<evidence type="ECO:0000313" key="2">
    <source>
        <dbReference type="Proteomes" id="UP000036106"/>
    </source>
</evidence>
<name>A0A0H4QJH8_9LACO</name>
<dbReference type="EMBL" id="CP012034">
    <property type="protein sequence ID" value="AKP66833.1"/>
    <property type="molecule type" value="Genomic_DNA"/>
</dbReference>
<dbReference type="OrthoDB" id="2274636at2"/>
<protein>
    <submittedName>
        <fullName evidence="1">Uncharacterized protein</fullName>
    </submittedName>
</protein>
<dbReference type="AlphaFoldDB" id="A0A0H4QJH8"/>
<proteinExistence type="predicted"/>
<organism evidence="1 2">
    <name type="scientific">Companilactobacillus ginsenosidimutans</name>
    <dbReference type="NCBI Taxonomy" id="1007676"/>
    <lineage>
        <taxon>Bacteria</taxon>
        <taxon>Bacillati</taxon>
        <taxon>Bacillota</taxon>
        <taxon>Bacilli</taxon>
        <taxon>Lactobacillales</taxon>
        <taxon>Lactobacillaceae</taxon>
        <taxon>Companilactobacillus</taxon>
    </lineage>
</organism>
<accession>A0A0H4QJH8</accession>
<dbReference type="PATRIC" id="fig|1007676.4.peg.852"/>
<sequence length="236" mass="27069">MTKSEYFGVQVVDDISKDNQMDPYMAMDLEFTFGVMETEKGYETFRKEYDAVEDERFKGMVSDSMTVPMKSLGLNEWFDDYLITFKDQATLDNFKKNLEQILKSKYDEATKLVGEQLMVAIVEGLPSVGHDDYLKTKNAMANRSVKKVYRVQGVGTVGFIFSDEDIAMQVAEKMYQKAAVKLNEMDPEFGIKSDMILDYPTHLITYSLNEKGVYVADSQMKRLVPSKNPSEIEDYK</sequence>
<gene>
    <name evidence="1" type="ORF">ABM34_04150</name>
</gene>